<accession>A0A0A6PGX2</accession>
<evidence type="ECO:0000256" key="1">
    <source>
        <dbReference type="SAM" id="Phobius"/>
    </source>
</evidence>
<comment type="caution">
    <text evidence="2">The sequence shown here is derived from an EMBL/GenBank/DDBJ whole genome shotgun (WGS) entry which is preliminary data.</text>
</comment>
<feature type="transmembrane region" description="Helical" evidence="1">
    <location>
        <begin position="47"/>
        <end position="65"/>
    </location>
</feature>
<proteinExistence type="predicted"/>
<protein>
    <submittedName>
        <fullName evidence="2">Uncharacterized protein</fullName>
    </submittedName>
</protein>
<evidence type="ECO:0000313" key="2">
    <source>
        <dbReference type="EMBL" id="KHD09752.1"/>
    </source>
</evidence>
<keyword evidence="1" id="KW-0812">Transmembrane</keyword>
<reference evidence="2 3" key="1">
    <citation type="journal article" date="2016" name="Front. Microbiol.">
        <title>Single-Cell (Meta-)Genomics of a Dimorphic Candidatus Thiomargarita nelsonii Reveals Genomic Plasticity.</title>
        <authorList>
            <person name="Flood B.E."/>
            <person name="Fliss P."/>
            <person name="Jones D.S."/>
            <person name="Dick G.J."/>
            <person name="Jain S."/>
            <person name="Kaster A.K."/>
            <person name="Winkel M."/>
            <person name="Mussmann M."/>
            <person name="Bailey J."/>
        </authorList>
    </citation>
    <scope>NUCLEOTIDE SEQUENCE [LARGE SCALE GENOMIC DNA]</scope>
    <source>
        <strain evidence="2">Hydrate Ridge</strain>
    </source>
</reference>
<dbReference type="Proteomes" id="UP000030428">
    <property type="component" value="Unassembled WGS sequence"/>
</dbReference>
<sequence length="137" mass="14753">MNIFKLISYIPLLGVVLALYFVMEVSGVNFADPNSLFSLPLPSGAEWNLTGSDIFIMLGTITLFIEIVKSARTGTGTIFEHALSLVVFIVFLILFLLVESAGTSAFLIVSLMSLLDVIAGFTITIATARRDYAVSPG</sequence>
<dbReference type="EMBL" id="JSZA02000177">
    <property type="protein sequence ID" value="KHD09752.1"/>
    <property type="molecule type" value="Genomic_DNA"/>
</dbReference>
<keyword evidence="3" id="KW-1185">Reference proteome</keyword>
<feature type="transmembrane region" description="Helical" evidence="1">
    <location>
        <begin position="7"/>
        <end position="27"/>
    </location>
</feature>
<gene>
    <name evidence="2" type="ORF">PN36_27995</name>
</gene>
<keyword evidence="1" id="KW-0472">Membrane</keyword>
<organism evidence="2 3">
    <name type="scientific">Candidatus Thiomargarita nelsonii</name>
    <dbReference type="NCBI Taxonomy" id="1003181"/>
    <lineage>
        <taxon>Bacteria</taxon>
        <taxon>Pseudomonadati</taxon>
        <taxon>Pseudomonadota</taxon>
        <taxon>Gammaproteobacteria</taxon>
        <taxon>Thiotrichales</taxon>
        <taxon>Thiotrichaceae</taxon>
        <taxon>Thiomargarita</taxon>
    </lineage>
</organism>
<evidence type="ECO:0000313" key="3">
    <source>
        <dbReference type="Proteomes" id="UP000030428"/>
    </source>
</evidence>
<feature type="transmembrane region" description="Helical" evidence="1">
    <location>
        <begin position="77"/>
        <end position="98"/>
    </location>
</feature>
<dbReference type="AlphaFoldDB" id="A0A0A6PGX2"/>
<keyword evidence="1" id="KW-1133">Transmembrane helix</keyword>
<feature type="transmembrane region" description="Helical" evidence="1">
    <location>
        <begin position="104"/>
        <end position="128"/>
    </location>
</feature>
<name>A0A0A6PGX2_9GAMM</name>